<organism evidence="2 3">
    <name type="scientific">Pseudomonas pergaminensis</name>
    <dbReference type="NCBI Taxonomy" id="2853159"/>
    <lineage>
        <taxon>Bacteria</taxon>
        <taxon>Pseudomonadati</taxon>
        <taxon>Pseudomonadota</taxon>
        <taxon>Gammaproteobacteria</taxon>
        <taxon>Pseudomonadales</taxon>
        <taxon>Pseudomonadaceae</taxon>
        <taxon>Pseudomonas</taxon>
    </lineage>
</organism>
<sequence length="45" mass="4887">MSRMQELVEALGGGAAERAHKDPEEQAKEKPGYAGVETDKSPIKF</sequence>
<name>A0ABW8R2F6_9PSED</name>
<dbReference type="EMBL" id="JBJHQF010000027">
    <property type="protein sequence ID" value="MFK9005921.1"/>
    <property type="molecule type" value="Genomic_DNA"/>
</dbReference>
<keyword evidence="3" id="KW-1185">Reference proteome</keyword>
<evidence type="ECO:0000256" key="1">
    <source>
        <dbReference type="SAM" id="MobiDB-lite"/>
    </source>
</evidence>
<comment type="caution">
    <text evidence="2">The sequence shown here is derived from an EMBL/GenBank/DDBJ whole genome shotgun (WGS) entry which is preliminary data.</text>
</comment>
<evidence type="ECO:0000313" key="2">
    <source>
        <dbReference type="EMBL" id="MFK9005921.1"/>
    </source>
</evidence>
<accession>A0ABW8R2F6</accession>
<dbReference type="Proteomes" id="UP001623008">
    <property type="component" value="Unassembled WGS sequence"/>
</dbReference>
<evidence type="ECO:0000313" key="3">
    <source>
        <dbReference type="Proteomes" id="UP001623008"/>
    </source>
</evidence>
<feature type="region of interest" description="Disordered" evidence="1">
    <location>
        <begin position="1"/>
        <end position="45"/>
    </location>
</feature>
<dbReference type="RefSeq" id="WP_406598379.1">
    <property type="nucleotide sequence ID" value="NZ_JBJHQF010000027.1"/>
</dbReference>
<feature type="compositionally biased region" description="Basic and acidic residues" evidence="1">
    <location>
        <begin position="17"/>
        <end position="45"/>
    </location>
</feature>
<gene>
    <name evidence="2" type="ORF">ACJEBJ_17475</name>
</gene>
<reference evidence="2 3" key="1">
    <citation type="submission" date="2024-11" db="EMBL/GenBank/DDBJ databases">
        <authorList>
            <person name="Lucas J.A."/>
        </authorList>
    </citation>
    <scope>NUCLEOTIDE SEQUENCE [LARGE SCALE GENOMIC DNA]</scope>
    <source>
        <strain evidence="2 3">Z 7.15</strain>
    </source>
</reference>
<protein>
    <submittedName>
        <fullName evidence="2">Uncharacterized protein</fullName>
    </submittedName>
</protein>
<proteinExistence type="predicted"/>